<dbReference type="RefSeq" id="WP_143311603.1">
    <property type="nucleotide sequence ID" value="NZ_FZMP01000026.1"/>
</dbReference>
<reference evidence="2" key="1">
    <citation type="submission" date="2017-06" db="EMBL/GenBank/DDBJ databases">
        <authorList>
            <person name="Cremers G."/>
        </authorList>
    </citation>
    <scope>NUCLEOTIDE SEQUENCE [LARGE SCALE GENOMIC DNA]</scope>
</reference>
<keyword evidence="2" id="KW-1185">Reference proteome</keyword>
<sequence length="86" mass="9910">MKSIAIHAVSMHYVVFPIEYWARILIGHVDRVALGFMTFTMKALLVKNDSKPGSFQVRGYGELRLRLSPQMRRVDSYSHLFSVPKI</sequence>
<accession>A0A284VJV6</accession>
<dbReference type="AlphaFoldDB" id="A0A284VJV6"/>
<dbReference type="EMBL" id="FZMP01000026">
    <property type="protein sequence ID" value="SNQ59522.1"/>
    <property type="molecule type" value="Genomic_DNA"/>
</dbReference>
<gene>
    <name evidence="1" type="ORF">MNV_1210005</name>
</gene>
<evidence type="ECO:0000313" key="1">
    <source>
        <dbReference type="EMBL" id="SNQ59522.1"/>
    </source>
</evidence>
<organism evidence="1 2">
    <name type="scientific">Candidatus Methanoperedens nitratireducens</name>
    <dbReference type="NCBI Taxonomy" id="1392998"/>
    <lineage>
        <taxon>Archaea</taxon>
        <taxon>Methanobacteriati</taxon>
        <taxon>Methanobacteriota</taxon>
        <taxon>Stenosarchaea group</taxon>
        <taxon>Methanomicrobia</taxon>
        <taxon>Methanosarcinales</taxon>
        <taxon>ANME-2 cluster</taxon>
        <taxon>Candidatus Methanoperedentaceae</taxon>
        <taxon>Candidatus Methanoperedens</taxon>
    </lineage>
</organism>
<dbReference type="Proteomes" id="UP000218615">
    <property type="component" value="Unassembled WGS sequence"/>
</dbReference>
<name>A0A284VJV6_9EURY</name>
<evidence type="ECO:0000313" key="2">
    <source>
        <dbReference type="Proteomes" id="UP000218615"/>
    </source>
</evidence>
<protein>
    <submittedName>
        <fullName evidence="1">Uncharacterized protein</fullName>
    </submittedName>
</protein>
<proteinExistence type="predicted"/>